<dbReference type="KEGG" id="bbig:BBBOND_0400250"/>
<dbReference type="RefSeq" id="XP_012769719.1">
    <property type="nucleotide sequence ID" value="XM_012914265.1"/>
</dbReference>
<name>A0A061DAF6_BABBI</name>
<proteinExistence type="predicted"/>
<dbReference type="Proteomes" id="UP000033188">
    <property type="component" value="Chromosome 4"/>
</dbReference>
<organism evidence="2 3">
    <name type="scientific">Babesia bigemina</name>
    <dbReference type="NCBI Taxonomy" id="5866"/>
    <lineage>
        <taxon>Eukaryota</taxon>
        <taxon>Sar</taxon>
        <taxon>Alveolata</taxon>
        <taxon>Apicomplexa</taxon>
        <taxon>Aconoidasida</taxon>
        <taxon>Piroplasmida</taxon>
        <taxon>Babesiidae</taxon>
        <taxon>Babesia</taxon>
    </lineage>
</organism>
<dbReference type="EMBL" id="LK391710">
    <property type="protein sequence ID" value="CDR97533.1"/>
    <property type="molecule type" value="Genomic_DNA"/>
</dbReference>
<sequence length="275" mass="30947">MPSVTVDIRDVKLSCNLPCRPNSLDRCTLVEPQQFVKQFAPEMITVKRLICDDIRRQCVNNTIEHLCEAPVTSIHSHMVDVWRSWRDPARVDTSTYQKSETYSGSTDLRKSALIPQDFGVWGLKYSPSDTTQRSYHLSGKSKSDKVSDRGFKSNPADYMASLQAVNEGRHMPDDVAIAVCGLYGKTATLAKRIVGAADLVAHIYSISGLIPETDVSRKFVVADLYNVEFLHARTGHEVVRPRLSNPFSLYSGAFNRTALENLREWPNLDVLKNRM</sequence>
<dbReference type="OMA" id="YESKTHK"/>
<dbReference type="GeneID" id="24566074"/>
<keyword evidence="3" id="KW-1185">Reference proteome</keyword>
<evidence type="ECO:0000256" key="1">
    <source>
        <dbReference type="SAM" id="MobiDB-lite"/>
    </source>
</evidence>
<accession>A0A061DAF6</accession>
<evidence type="ECO:0000313" key="3">
    <source>
        <dbReference type="Proteomes" id="UP000033188"/>
    </source>
</evidence>
<dbReference type="VEuPathDB" id="PiroplasmaDB:BBBOND_0400250"/>
<dbReference type="OrthoDB" id="375908at2759"/>
<evidence type="ECO:0000313" key="2">
    <source>
        <dbReference type="EMBL" id="CDR97533.1"/>
    </source>
</evidence>
<dbReference type="AlphaFoldDB" id="A0A061DAF6"/>
<reference evidence="3" key="1">
    <citation type="journal article" date="2014" name="Nucleic Acids Res.">
        <title>The evolutionary dynamics of variant antigen genes in Babesia reveal a history of genomic innovation underlying host-parasite interaction.</title>
        <authorList>
            <person name="Jackson A.P."/>
            <person name="Otto T.D."/>
            <person name="Darby A."/>
            <person name="Ramaprasad A."/>
            <person name="Xia D."/>
            <person name="Echaide I.E."/>
            <person name="Farber M."/>
            <person name="Gahlot S."/>
            <person name="Gamble J."/>
            <person name="Gupta D."/>
            <person name="Gupta Y."/>
            <person name="Jackson L."/>
            <person name="Malandrin L."/>
            <person name="Malas T.B."/>
            <person name="Moussa E."/>
            <person name="Nair M."/>
            <person name="Reid A.J."/>
            <person name="Sanders M."/>
            <person name="Sharma J."/>
            <person name="Tracey A."/>
            <person name="Quail M.A."/>
            <person name="Weir W."/>
            <person name="Wastling J.M."/>
            <person name="Hall N."/>
            <person name="Willadsen P."/>
            <person name="Lingelbach K."/>
            <person name="Shiels B."/>
            <person name="Tait A."/>
            <person name="Berriman M."/>
            <person name="Allred D.R."/>
            <person name="Pain A."/>
        </authorList>
    </citation>
    <scope>NUCLEOTIDE SEQUENCE [LARGE SCALE GENOMIC DNA]</scope>
    <source>
        <strain evidence="3">Bond</strain>
    </source>
</reference>
<protein>
    <submittedName>
        <fullName evidence="2">Uncharacterized protein</fullName>
    </submittedName>
</protein>
<gene>
    <name evidence="2" type="ORF">BBBOND_0400250</name>
</gene>
<feature type="region of interest" description="Disordered" evidence="1">
    <location>
        <begin position="129"/>
        <end position="149"/>
    </location>
</feature>